<feature type="domain" description="Knr4/Smi1-like" evidence="1">
    <location>
        <begin position="28"/>
        <end position="173"/>
    </location>
</feature>
<dbReference type="Pfam" id="PF09346">
    <property type="entry name" value="SMI1_KNR4"/>
    <property type="match status" value="1"/>
</dbReference>
<evidence type="ECO:0000313" key="2">
    <source>
        <dbReference type="EMBL" id="STZ57596.1"/>
    </source>
</evidence>
<sequence>MPYLLPLPSVDAFWRDDLYQLRTRVTSAVGAADIAQWEAQHGVHLPEPLAALYRQRNGGVSDWLNALVEPRGPVSLHAYFGNHWSPLVGAGTTLGEVSDGIDFGEAAASYRHALGSDADRLWVVASYGSSKYLVLDYRGSSSEPAVMLVDDDALFAGDGFRVVAQSFQAFLAACRREIAHPLRVWSVDGSAVADLADRLTAQLSAVPQPPARMAIDGSWEPQYGQGHLGLPDPCLAAEFQPDFGAVRQFSGGGLGDATLRVYTNGSTQHTRAERFAGDKAVLVSLMLPVVSPTPLPPAVVFAIEEAIDAGGTPWRRWLDTDSAKFVAEDDLLSP</sequence>
<evidence type="ECO:0000259" key="1">
    <source>
        <dbReference type="SMART" id="SM00860"/>
    </source>
</evidence>
<evidence type="ECO:0000313" key="3">
    <source>
        <dbReference type="Proteomes" id="UP000254978"/>
    </source>
</evidence>
<dbReference type="OrthoDB" id="7982237at2"/>
<name>A0A378TDJ9_9MYCO</name>
<accession>A0A378TDJ9</accession>
<protein>
    <recommendedName>
        <fullName evidence="1">Knr4/Smi1-like domain-containing protein</fullName>
    </recommendedName>
</protein>
<dbReference type="EMBL" id="UGQT01000001">
    <property type="protein sequence ID" value="STZ57596.1"/>
    <property type="molecule type" value="Genomic_DNA"/>
</dbReference>
<dbReference type="InterPro" id="IPR037883">
    <property type="entry name" value="Knr4/Smi1-like_sf"/>
</dbReference>
<organism evidence="2 3">
    <name type="scientific">Mycolicibacterium tokaiense</name>
    <dbReference type="NCBI Taxonomy" id="39695"/>
    <lineage>
        <taxon>Bacteria</taxon>
        <taxon>Bacillati</taxon>
        <taxon>Actinomycetota</taxon>
        <taxon>Actinomycetes</taxon>
        <taxon>Mycobacteriales</taxon>
        <taxon>Mycobacteriaceae</taxon>
        <taxon>Mycolicibacterium</taxon>
    </lineage>
</organism>
<keyword evidence="3" id="KW-1185">Reference proteome</keyword>
<dbReference type="SMART" id="SM00860">
    <property type="entry name" value="SMI1_KNR4"/>
    <property type="match status" value="1"/>
</dbReference>
<dbReference type="InterPro" id="IPR018958">
    <property type="entry name" value="Knr4/Smi1-like_dom"/>
</dbReference>
<dbReference type="Gene3D" id="3.40.1580.10">
    <property type="entry name" value="SMI1/KNR4-like"/>
    <property type="match status" value="1"/>
</dbReference>
<dbReference type="Proteomes" id="UP000254978">
    <property type="component" value="Unassembled WGS sequence"/>
</dbReference>
<reference evidence="2 3" key="1">
    <citation type="submission" date="2018-06" db="EMBL/GenBank/DDBJ databases">
        <authorList>
            <consortium name="Pathogen Informatics"/>
            <person name="Doyle S."/>
        </authorList>
    </citation>
    <scope>NUCLEOTIDE SEQUENCE [LARGE SCALE GENOMIC DNA]</scope>
    <source>
        <strain evidence="2 3">NCTC10821</strain>
    </source>
</reference>
<dbReference type="RefSeq" id="WP_115277769.1">
    <property type="nucleotide sequence ID" value="NZ_AP022600.1"/>
</dbReference>
<gene>
    <name evidence="2" type="ORF">NCTC10821_01099</name>
</gene>
<proteinExistence type="predicted"/>
<dbReference type="AlphaFoldDB" id="A0A378TDJ9"/>
<dbReference type="SUPFAM" id="SSF160631">
    <property type="entry name" value="SMI1/KNR4-like"/>
    <property type="match status" value="1"/>
</dbReference>